<organism evidence="1 2">
    <name type="scientific">Portunus trituberculatus</name>
    <name type="common">Swimming crab</name>
    <name type="synonym">Neptunus trituberculatus</name>
    <dbReference type="NCBI Taxonomy" id="210409"/>
    <lineage>
        <taxon>Eukaryota</taxon>
        <taxon>Metazoa</taxon>
        <taxon>Ecdysozoa</taxon>
        <taxon>Arthropoda</taxon>
        <taxon>Crustacea</taxon>
        <taxon>Multicrustacea</taxon>
        <taxon>Malacostraca</taxon>
        <taxon>Eumalacostraca</taxon>
        <taxon>Eucarida</taxon>
        <taxon>Decapoda</taxon>
        <taxon>Pleocyemata</taxon>
        <taxon>Brachyura</taxon>
        <taxon>Eubrachyura</taxon>
        <taxon>Portunoidea</taxon>
        <taxon>Portunidae</taxon>
        <taxon>Portuninae</taxon>
        <taxon>Portunus</taxon>
    </lineage>
</organism>
<comment type="caution">
    <text evidence="1">The sequence shown here is derived from an EMBL/GenBank/DDBJ whole genome shotgun (WGS) entry which is preliminary data.</text>
</comment>
<proteinExistence type="predicted"/>
<dbReference type="Proteomes" id="UP000324222">
    <property type="component" value="Unassembled WGS sequence"/>
</dbReference>
<sequence>MVSVLPSMDHTFPTLVDLNKEQAVLDQQSKCEAAANVVLFTHSLKIVLINRCHLRAMSQVKKAMKRGGGGGCEEK</sequence>
<gene>
    <name evidence="1" type="ORF">E2C01_026856</name>
</gene>
<name>A0A5B7EM60_PORTR</name>
<keyword evidence="2" id="KW-1185">Reference proteome</keyword>
<evidence type="ECO:0000313" key="1">
    <source>
        <dbReference type="EMBL" id="MPC33504.1"/>
    </source>
</evidence>
<dbReference type="AlphaFoldDB" id="A0A5B7EM60"/>
<reference evidence="1 2" key="1">
    <citation type="submission" date="2019-05" db="EMBL/GenBank/DDBJ databases">
        <title>Another draft genome of Portunus trituberculatus and its Hox gene families provides insights of decapod evolution.</title>
        <authorList>
            <person name="Jeong J.-H."/>
            <person name="Song I."/>
            <person name="Kim S."/>
            <person name="Choi T."/>
            <person name="Kim D."/>
            <person name="Ryu S."/>
            <person name="Kim W."/>
        </authorList>
    </citation>
    <scope>NUCLEOTIDE SEQUENCE [LARGE SCALE GENOMIC DNA]</scope>
    <source>
        <tissue evidence="1">Muscle</tissue>
    </source>
</reference>
<accession>A0A5B7EM60</accession>
<evidence type="ECO:0000313" key="2">
    <source>
        <dbReference type="Proteomes" id="UP000324222"/>
    </source>
</evidence>
<protein>
    <submittedName>
        <fullName evidence="1">Uncharacterized protein</fullName>
    </submittedName>
</protein>
<dbReference type="EMBL" id="VSRR010002847">
    <property type="protein sequence ID" value="MPC33504.1"/>
    <property type="molecule type" value="Genomic_DNA"/>
</dbReference>